<dbReference type="EC" id="2.4.1.-" evidence="7"/>
<dbReference type="OrthoDB" id="276604at2"/>
<keyword evidence="5 6" id="KW-0472">Membrane</keyword>
<dbReference type="RefSeq" id="WP_114563520.1">
    <property type="nucleotide sequence ID" value="NZ_CP031124.1"/>
</dbReference>
<feature type="transmembrane region" description="Helical" evidence="6">
    <location>
        <begin position="367"/>
        <end position="392"/>
    </location>
</feature>
<feature type="transmembrane region" description="Helical" evidence="6">
    <location>
        <begin position="300"/>
        <end position="325"/>
    </location>
</feature>
<evidence type="ECO:0000313" key="7">
    <source>
        <dbReference type="EMBL" id="AXF86446.1"/>
    </source>
</evidence>
<name>A0A345DDK8_9BURK</name>
<evidence type="ECO:0000256" key="4">
    <source>
        <dbReference type="ARBA" id="ARBA00022679"/>
    </source>
</evidence>
<evidence type="ECO:0000256" key="1">
    <source>
        <dbReference type="ARBA" id="ARBA00004236"/>
    </source>
</evidence>
<dbReference type="Pfam" id="PF13641">
    <property type="entry name" value="Glyco_tranf_2_3"/>
    <property type="match status" value="1"/>
</dbReference>
<dbReference type="Gene3D" id="3.90.550.10">
    <property type="entry name" value="Spore Coat Polysaccharide Biosynthesis Protein SpsA, Chain A"/>
    <property type="match status" value="1"/>
</dbReference>
<dbReference type="GO" id="GO:0005886">
    <property type="term" value="C:plasma membrane"/>
    <property type="evidence" value="ECO:0007669"/>
    <property type="project" value="UniProtKB-SubCell"/>
</dbReference>
<dbReference type="Proteomes" id="UP000252182">
    <property type="component" value="Chromosome"/>
</dbReference>
<dbReference type="AlphaFoldDB" id="A0A345DDK8"/>
<dbReference type="PROSITE" id="PS51257">
    <property type="entry name" value="PROKAR_LIPOPROTEIN"/>
    <property type="match status" value="1"/>
</dbReference>
<dbReference type="SUPFAM" id="SSF53448">
    <property type="entry name" value="Nucleotide-diphospho-sugar transferases"/>
    <property type="match status" value="1"/>
</dbReference>
<organism evidence="7 8">
    <name type="scientific">Ephemeroptericola cinctiostellae</name>
    <dbReference type="NCBI Taxonomy" id="2268024"/>
    <lineage>
        <taxon>Bacteria</taxon>
        <taxon>Pseudomonadati</taxon>
        <taxon>Pseudomonadota</taxon>
        <taxon>Betaproteobacteria</taxon>
        <taxon>Burkholderiales</taxon>
        <taxon>Burkholderiaceae</taxon>
        <taxon>Ephemeroptericola</taxon>
    </lineage>
</organism>
<feature type="transmembrane region" description="Helical" evidence="6">
    <location>
        <begin position="6"/>
        <end position="32"/>
    </location>
</feature>
<dbReference type="InterPro" id="IPR029044">
    <property type="entry name" value="Nucleotide-diphossugar_trans"/>
</dbReference>
<keyword evidence="6" id="KW-1133">Transmembrane helix</keyword>
<evidence type="ECO:0000256" key="3">
    <source>
        <dbReference type="ARBA" id="ARBA00022676"/>
    </source>
</evidence>
<keyword evidence="2" id="KW-1003">Cell membrane</keyword>
<keyword evidence="6" id="KW-0812">Transmembrane</keyword>
<dbReference type="PANTHER" id="PTHR22913">
    <property type="entry name" value="HYALURONAN SYNTHASE"/>
    <property type="match status" value="1"/>
</dbReference>
<reference evidence="8" key="1">
    <citation type="submission" date="2018-07" db="EMBL/GenBank/DDBJ databases">
        <authorList>
            <person name="Kim H."/>
        </authorList>
    </citation>
    <scope>NUCLEOTIDE SEQUENCE [LARGE SCALE GENOMIC DNA]</scope>
    <source>
        <strain evidence="8">F02</strain>
    </source>
</reference>
<comment type="subcellular location">
    <subcellularLocation>
        <location evidence="1">Cell membrane</location>
    </subcellularLocation>
</comment>
<proteinExistence type="predicted"/>
<keyword evidence="3 7" id="KW-0328">Glycosyltransferase</keyword>
<protein>
    <submittedName>
        <fullName evidence="7">Poly-beta-1,6-N-acetyl-D-glucosamine synthase</fullName>
        <ecNumber evidence="7">2.4.1.-</ecNumber>
    </submittedName>
</protein>
<dbReference type="EMBL" id="CP031124">
    <property type="protein sequence ID" value="AXF86446.1"/>
    <property type="molecule type" value="Genomic_DNA"/>
</dbReference>
<sequence>MIIEKLIFIFALMVACYAVFMYTSGFIINLYFKRFDVKRDYTYQPKVSVILSCFNESEVVYRTIKSMRESNYPVEKLEILAFDDCSKDDSFEWIQKAAHDFPNVVARLNAKNQGKAHTVLDAVDISTGDIIVGVDSDCIFDPNAIRELMACFTEEKIAAVGGRVGVSNADETWLTRCQAVFYAMSFLIIKSSENVFRKIQCLSGPLVAIRRECFDEVRDQIEKRSFLGVKVTNGEDRALTQMLLRQGYDTYVNCDSMCWTTVPTHFSQYAKQQLRWRRSAVGQWLDALVKLPIMLRNNSVLSAIFSLMPITVMLSWNLLIITSWMSGNLMEVMGKMIFLHMFLAPVIAIGFNYFTSRHLTTDAIKGTAKLTLSLMLSSLWFPFSGLFITLFASSTLDDGGWVTRANGAQT</sequence>
<evidence type="ECO:0000256" key="2">
    <source>
        <dbReference type="ARBA" id="ARBA00022475"/>
    </source>
</evidence>
<dbReference type="GO" id="GO:0030213">
    <property type="term" value="P:hyaluronan biosynthetic process"/>
    <property type="evidence" value="ECO:0007669"/>
    <property type="project" value="TreeGrafter"/>
</dbReference>
<keyword evidence="8" id="KW-1185">Reference proteome</keyword>
<dbReference type="GO" id="GO:0085029">
    <property type="term" value="P:extracellular matrix assembly"/>
    <property type="evidence" value="ECO:0007669"/>
    <property type="project" value="TreeGrafter"/>
</dbReference>
<evidence type="ECO:0000256" key="5">
    <source>
        <dbReference type="ARBA" id="ARBA00023136"/>
    </source>
</evidence>
<evidence type="ECO:0000256" key="6">
    <source>
        <dbReference type="SAM" id="Phobius"/>
    </source>
</evidence>
<dbReference type="PANTHER" id="PTHR22913:SF12">
    <property type="entry name" value="MANNURONAN SYNTHASE"/>
    <property type="match status" value="1"/>
</dbReference>
<keyword evidence="4 7" id="KW-0808">Transferase</keyword>
<dbReference type="CDD" id="cd06423">
    <property type="entry name" value="CESA_like"/>
    <property type="match status" value="1"/>
</dbReference>
<accession>A0A345DDK8</accession>
<feature type="transmembrane region" description="Helical" evidence="6">
    <location>
        <begin position="337"/>
        <end position="355"/>
    </location>
</feature>
<dbReference type="GO" id="GO:0050501">
    <property type="term" value="F:hyaluronan synthase activity"/>
    <property type="evidence" value="ECO:0007669"/>
    <property type="project" value="TreeGrafter"/>
</dbReference>
<evidence type="ECO:0000313" key="8">
    <source>
        <dbReference type="Proteomes" id="UP000252182"/>
    </source>
</evidence>
<dbReference type="KEGG" id="hyf:DTO96_102200"/>
<gene>
    <name evidence="7" type="primary">icaA</name>
    <name evidence="7" type="ORF">DTO96_102200</name>
</gene>